<protein>
    <recommendedName>
        <fullName evidence="3">DDE Tnp4 domain-containing protein</fullName>
    </recommendedName>
</protein>
<dbReference type="STRING" id="400682.A0A1X7U5X5"/>
<dbReference type="InParanoid" id="A0A1X7U5X5"/>
<keyword evidence="2" id="KW-0479">Metal-binding</keyword>
<dbReference type="AlphaFoldDB" id="A0A1X7U5X5"/>
<comment type="cofactor">
    <cofactor evidence="1">
        <name>a divalent metal cation</name>
        <dbReference type="ChEBI" id="CHEBI:60240"/>
    </cofactor>
</comment>
<dbReference type="GO" id="GO:0046872">
    <property type="term" value="F:metal ion binding"/>
    <property type="evidence" value="ECO:0007669"/>
    <property type="project" value="UniProtKB-KW"/>
</dbReference>
<feature type="domain" description="DDE Tnp4" evidence="3">
    <location>
        <begin position="59"/>
        <end position="107"/>
    </location>
</feature>
<organism evidence="4">
    <name type="scientific">Amphimedon queenslandica</name>
    <name type="common">Sponge</name>
    <dbReference type="NCBI Taxonomy" id="400682"/>
    <lineage>
        <taxon>Eukaryota</taxon>
        <taxon>Metazoa</taxon>
        <taxon>Porifera</taxon>
        <taxon>Demospongiae</taxon>
        <taxon>Heteroscleromorpha</taxon>
        <taxon>Haplosclerida</taxon>
        <taxon>Niphatidae</taxon>
        <taxon>Amphimedon</taxon>
    </lineage>
</organism>
<dbReference type="Pfam" id="PF13359">
    <property type="entry name" value="DDE_Tnp_4"/>
    <property type="match status" value="1"/>
</dbReference>
<name>A0A1X7U5X5_AMPQE</name>
<evidence type="ECO:0000313" key="4">
    <source>
        <dbReference type="EnsemblMetazoa" id="Aqu2.1.22861_001"/>
    </source>
</evidence>
<dbReference type="eggNOG" id="ENOG502SSI9">
    <property type="taxonomic scope" value="Eukaryota"/>
</dbReference>
<dbReference type="EnsemblMetazoa" id="Aqu2.1.22861_001">
    <property type="protein sequence ID" value="Aqu2.1.22861_001"/>
    <property type="gene ID" value="Aqu2.1.22861"/>
</dbReference>
<evidence type="ECO:0000256" key="1">
    <source>
        <dbReference type="ARBA" id="ARBA00001968"/>
    </source>
</evidence>
<evidence type="ECO:0000256" key="2">
    <source>
        <dbReference type="ARBA" id="ARBA00022723"/>
    </source>
</evidence>
<sequence length="115" mass="13279">MNCHHSLCPVPKTEQEWKSIAHQFNNKWQFPNCIGALDERGTLNIPPASPIEDNGTLIPYMIVADDAFSLKEYLQKPYSQIGLTKEKQIFNYRLSRARRIVENAFGTYFESLCLQ</sequence>
<evidence type="ECO:0000259" key="3">
    <source>
        <dbReference type="Pfam" id="PF13359"/>
    </source>
</evidence>
<proteinExistence type="predicted"/>
<dbReference type="InterPro" id="IPR027806">
    <property type="entry name" value="HARBI1_dom"/>
</dbReference>
<reference evidence="4" key="1">
    <citation type="submission" date="2017-05" db="UniProtKB">
        <authorList>
            <consortium name="EnsemblMetazoa"/>
        </authorList>
    </citation>
    <scope>IDENTIFICATION</scope>
</reference>
<accession>A0A1X7U5X5</accession>